<dbReference type="OMA" id="DVINFTH"/>
<dbReference type="PANTHER" id="PTHR11361">
    <property type="entry name" value="DNA MISMATCH REPAIR PROTEIN MUTS FAMILY MEMBER"/>
    <property type="match status" value="1"/>
</dbReference>
<evidence type="ECO:0000256" key="1">
    <source>
        <dbReference type="ARBA" id="ARBA00006271"/>
    </source>
</evidence>
<name>A0A078AMB8_STYLE</name>
<dbReference type="InterPro" id="IPR045076">
    <property type="entry name" value="MutS"/>
</dbReference>
<dbReference type="Proteomes" id="UP000039865">
    <property type="component" value="Unassembled WGS sequence"/>
</dbReference>
<dbReference type="GO" id="GO:0140664">
    <property type="term" value="F:ATP-dependent DNA damage sensor activity"/>
    <property type="evidence" value="ECO:0007669"/>
    <property type="project" value="InterPro"/>
</dbReference>
<sequence>MSDSTKYQTVVSQGAVYIKKIEVPKSTENVPNYRKVKVDKKVVYLETNVYIFQTFYGKDINWDDDQGVDIELQGLSSIASVTENRGNEIGIAIYTPFKNRIALVQMLDTALYSYTSMVLIGQAQPYIISTYLVDRNQYNEYEGEDLLSDFLDKNQKEIDKCPSNYVSNTCLSALILHLDLRYKVSIDKFNTKLIFHTLNNTLYIDHITNQLLYLTQNDQSQFIEGEISLLSLFKPMTILGKKLLRKIIISPTCKAAKLNYLYDILEKMMGSKDICRTLYQILKNLNCFESSFVQVVYVMKKYTINRPSTFLGNLIRFVNRMKRCFRLMKYIQERIPCMKVQLDKIDTNNLSEFLQLIESYFNVDDPIDNVEEEKTGENFFKKIPKNQQQNRGRVGLEIIKKLRYNPNSKIGFQAALALKLNTEVQEYTRLVIKKIEERFGIMGLKMKQDSQIGWYISIKQEDYHENQPLFKDYQAKTLKQSYQMVDSSMLMEQQIFTRIRKCQNDITRLFSLIARVDVQLCYATYLRELNIQYSRPVILEHSLSCKISPFLYVEQAKHPLFLKFYGDFKKFSQLDVKLNSLASKVCLIEGKNGSGKTTYMKMIQTILVLAQIGCFVPCSRFIYTPLKAIFCRAGVIDSIEKGESSFIHELQEIGVVINQISQYRKNEVMIFFDELGINTSLEQGFPLMWSICEHLLQMKNVVSVISTHNQLMNELMKTYKCVTILQLKLLPDLKDRLKFHHHVEAIDLFNQTESKDQTQPLQDQSNPEQDDEGRNQVENGNLPSEYFNPNFYKLLQQNQKIIQKHFEKSIFYSSDNLAPNKYTQEKIQKEIAARKAINRVADFFINFDNKKLRDEIAVEMKNYLYSQK</sequence>
<dbReference type="InterPro" id="IPR007696">
    <property type="entry name" value="DNA_mismatch_repair_MutS_core"/>
</dbReference>
<organism evidence="8 9">
    <name type="scientific">Stylonychia lemnae</name>
    <name type="common">Ciliate</name>
    <dbReference type="NCBI Taxonomy" id="5949"/>
    <lineage>
        <taxon>Eukaryota</taxon>
        <taxon>Sar</taxon>
        <taxon>Alveolata</taxon>
        <taxon>Ciliophora</taxon>
        <taxon>Intramacronucleata</taxon>
        <taxon>Spirotrichea</taxon>
        <taxon>Stichotrichia</taxon>
        <taxon>Sporadotrichida</taxon>
        <taxon>Oxytrichidae</taxon>
        <taxon>Stylonychinae</taxon>
        <taxon>Stylonychia</taxon>
    </lineage>
</organism>
<evidence type="ECO:0000256" key="4">
    <source>
        <dbReference type="ARBA" id="ARBA00023125"/>
    </source>
</evidence>
<evidence type="ECO:0000256" key="2">
    <source>
        <dbReference type="ARBA" id="ARBA00022741"/>
    </source>
</evidence>
<dbReference type="InParanoid" id="A0A078AMB8"/>
<dbReference type="EMBL" id="CCKQ01010477">
    <property type="protein sequence ID" value="CDW81993.1"/>
    <property type="molecule type" value="Genomic_DNA"/>
</dbReference>
<dbReference type="GO" id="GO:0005524">
    <property type="term" value="F:ATP binding"/>
    <property type="evidence" value="ECO:0007669"/>
    <property type="project" value="UniProtKB-KW"/>
</dbReference>
<dbReference type="Pfam" id="PF00488">
    <property type="entry name" value="MutS_V"/>
    <property type="match status" value="1"/>
</dbReference>
<feature type="domain" description="DNA mismatch repair protein MutS core" evidence="6">
    <location>
        <begin position="224"/>
        <end position="564"/>
    </location>
</feature>
<dbReference type="PANTHER" id="PTHR11361:SF148">
    <property type="entry name" value="DNA MISMATCH REPAIR PROTEIN MSH6"/>
    <property type="match status" value="1"/>
</dbReference>
<dbReference type="GO" id="GO:0030983">
    <property type="term" value="F:mismatched DNA binding"/>
    <property type="evidence" value="ECO:0007669"/>
    <property type="project" value="InterPro"/>
</dbReference>
<evidence type="ECO:0000256" key="5">
    <source>
        <dbReference type="SAM" id="MobiDB-lite"/>
    </source>
</evidence>
<comment type="similarity">
    <text evidence="1">Belongs to the DNA mismatch repair MutS family.</text>
</comment>
<evidence type="ECO:0000313" key="8">
    <source>
        <dbReference type="EMBL" id="CDW81993.1"/>
    </source>
</evidence>
<keyword evidence="9" id="KW-1185">Reference proteome</keyword>
<protein>
    <submittedName>
        <fullName evidence="8">Dna mismatch repair protein</fullName>
    </submittedName>
</protein>
<keyword evidence="4" id="KW-0238">DNA-binding</keyword>
<dbReference type="AlphaFoldDB" id="A0A078AMB8"/>
<dbReference type="Gene3D" id="3.40.50.300">
    <property type="entry name" value="P-loop containing nucleotide triphosphate hydrolases"/>
    <property type="match status" value="1"/>
</dbReference>
<dbReference type="SMART" id="SM00533">
    <property type="entry name" value="MUTSd"/>
    <property type="match status" value="1"/>
</dbReference>
<dbReference type="SMART" id="SM00534">
    <property type="entry name" value="MUTSac"/>
    <property type="match status" value="1"/>
</dbReference>
<evidence type="ECO:0000256" key="3">
    <source>
        <dbReference type="ARBA" id="ARBA00022840"/>
    </source>
</evidence>
<dbReference type="Gene3D" id="1.10.1420.10">
    <property type="match status" value="1"/>
</dbReference>
<feature type="region of interest" description="Disordered" evidence="5">
    <location>
        <begin position="754"/>
        <end position="780"/>
    </location>
</feature>
<dbReference type="GO" id="GO:0032301">
    <property type="term" value="C:MutSalpha complex"/>
    <property type="evidence" value="ECO:0007669"/>
    <property type="project" value="TreeGrafter"/>
</dbReference>
<evidence type="ECO:0000259" key="7">
    <source>
        <dbReference type="SMART" id="SM00534"/>
    </source>
</evidence>
<proteinExistence type="inferred from homology"/>
<keyword evidence="2" id="KW-0547">Nucleotide-binding</keyword>
<feature type="compositionally biased region" description="Polar residues" evidence="5">
    <location>
        <begin position="754"/>
        <end position="767"/>
    </location>
</feature>
<evidence type="ECO:0000259" key="6">
    <source>
        <dbReference type="SMART" id="SM00533"/>
    </source>
</evidence>
<dbReference type="InterPro" id="IPR036187">
    <property type="entry name" value="DNA_mismatch_repair_MutS_sf"/>
</dbReference>
<dbReference type="InterPro" id="IPR027417">
    <property type="entry name" value="P-loop_NTPase"/>
</dbReference>
<feature type="domain" description="DNA mismatch repair proteins mutS family" evidence="7">
    <location>
        <begin position="583"/>
        <end position="754"/>
    </location>
</feature>
<gene>
    <name evidence="8" type="primary">Contig19310.g20470</name>
    <name evidence="8" type="ORF">STYLEM_11018</name>
</gene>
<dbReference type="OrthoDB" id="276261at2759"/>
<reference evidence="8 9" key="1">
    <citation type="submission" date="2014-06" db="EMBL/GenBank/DDBJ databases">
        <authorList>
            <person name="Swart Estienne"/>
        </authorList>
    </citation>
    <scope>NUCLEOTIDE SEQUENCE [LARGE SCALE GENOMIC DNA]</scope>
    <source>
        <strain evidence="8 9">130c</strain>
    </source>
</reference>
<keyword evidence="3" id="KW-0067">ATP-binding</keyword>
<evidence type="ECO:0000313" key="9">
    <source>
        <dbReference type="Proteomes" id="UP000039865"/>
    </source>
</evidence>
<dbReference type="SUPFAM" id="SSF48334">
    <property type="entry name" value="DNA repair protein MutS, domain III"/>
    <property type="match status" value="1"/>
</dbReference>
<dbReference type="InterPro" id="IPR000432">
    <property type="entry name" value="DNA_mismatch_repair_MutS_C"/>
</dbReference>
<accession>A0A078AMB8</accession>
<dbReference type="GO" id="GO:0006298">
    <property type="term" value="P:mismatch repair"/>
    <property type="evidence" value="ECO:0007669"/>
    <property type="project" value="InterPro"/>
</dbReference>
<dbReference type="SUPFAM" id="SSF52540">
    <property type="entry name" value="P-loop containing nucleoside triphosphate hydrolases"/>
    <property type="match status" value="1"/>
</dbReference>